<keyword evidence="4" id="KW-1185">Reference proteome</keyword>
<gene>
    <name evidence="3" type="ORF">MOPEL_022_00180</name>
</gene>
<proteinExistence type="predicted"/>
<evidence type="ECO:0000256" key="1">
    <source>
        <dbReference type="SAM" id="MobiDB-lite"/>
    </source>
</evidence>
<dbReference type="EMBL" id="BAFE01000021">
    <property type="protein sequence ID" value="GAB47649.1"/>
    <property type="molecule type" value="Genomic_DNA"/>
</dbReference>
<accession>H5UPJ1</accession>
<dbReference type="eggNOG" id="COG1404">
    <property type="taxonomic scope" value="Bacteria"/>
</dbReference>
<organism evidence="3 4">
    <name type="scientific">Mobilicoccus pelagius NBRC 104925</name>
    <dbReference type="NCBI Taxonomy" id="1089455"/>
    <lineage>
        <taxon>Bacteria</taxon>
        <taxon>Bacillati</taxon>
        <taxon>Actinomycetota</taxon>
        <taxon>Actinomycetes</taxon>
        <taxon>Micrococcales</taxon>
        <taxon>Dermatophilaceae</taxon>
        <taxon>Mobilicoccus</taxon>
    </lineage>
</organism>
<dbReference type="STRING" id="1089455.MOPEL_022_00180"/>
<feature type="compositionally biased region" description="Gly residues" evidence="1">
    <location>
        <begin position="16"/>
        <end position="25"/>
    </location>
</feature>
<protein>
    <recommendedName>
        <fullName evidence="2">SseB protein N-terminal domain-containing protein</fullName>
    </recommendedName>
</protein>
<dbReference type="OrthoDB" id="5188303at2"/>
<feature type="region of interest" description="Disordered" evidence="1">
    <location>
        <begin position="1"/>
        <end position="25"/>
    </location>
</feature>
<evidence type="ECO:0000313" key="3">
    <source>
        <dbReference type="EMBL" id="GAB47649.1"/>
    </source>
</evidence>
<reference evidence="3 4" key="1">
    <citation type="submission" date="2012-02" db="EMBL/GenBank/DDBJ databases">
        <title>Whole genome shotgun sequence of Mobilicoccus pelagius NBRC 104925.</title>
        <authorList>
            <person name="Yoshida Y."/>
            <person name="Hosoyama A."/>
            <person name="Tsuchikane K."/>
            <person name="Katsumata H."/>
            <person name="Yamazaki S."/>
            <person name="Fujita N."/>
        </authorList>
    </citation>
    <scope>NUCLEOTIDE SEQUENCE [LARGE SCALE GENOMIC DNA]</scope>
    <source>
        <strain evidence="3 4">NBRC 104925</strain>
    </source>
</reference>
<comment type="caution">
    <text evidence="3">The sequence shown here is derived from an EMBL/GenBank/DDBJ whole genome shotgun (WGS) entry which is preliminary data.</text>
</comment>
<dbReference type="InterPro" id="IPR009839">
    <property type="entry name" value="SseB_N"/>
</dbReference>
<dbReference type="Pfam" id="PF07179">
    <property type="entry name" value="SseB"/>
    <property type="match status" value="1"/>
</dbReference>
<feature type="domain" description="SseB protein N-terminal" evidence="2">
    <location>
        <begin position="51"/>
        <end position="179"/>
    </location>
</feature>
<dbReference type="RefSeq" id="WP_009481547.1">
    <property type="nucleotide sequence ID" value="NZ_BAFE01000021.1"/>
</dbReference>
<evidence type="ECO:0000259" key="2">
    <source>
        <dbReference type="Pfam" id="PF07179"/>
    </source>
</evidence>
<dbReference type="Proteomes" id="UP000004367">
    <property type="component" value="Unassembled WGS sequence"/>
</dbReference>
<name>H5UPJ1_9MICO</name>
<dbReference type="AlphaFoldDB" id="H5UPJ1"/>
<sequence>MTGTTGEPVGHEHGHVPGGLPGADSGGIAFAGRHLDAATFAGDDGRSDPALVDALTDLTRVGSPEHVRRVMDLLAHARVLVPIVATPSSAAAARHGVEGEDFDDSAQMATVTLTAPDGRRAFPVFTGVEAVTAWDPQGRPTPKLMPEVARTAVEEGCDTLLVDLGSPHAAVLRLPHLWALAQERPWLPPHEDPVVKLAVAEAAQGIDGLVRARAEDGTALHGPGVLRLVLVLRPGLDQRDVDTIVTLVGERLAAEPEVRIRIADLAVALHRGEAGEPAPPSGEEDDEDAV</sequence>
<evidence type="ECO:0000313" key="4">
    <source>
        <dbReference type="Proteomes" id="UP000004367"/>
    </source>
</evidence>